<dbReference type="InterPro" id="IPR027417">
    <property type="entry name" value="P-loop_NTPase"/>
</dbReference>
<dbReference type="Gene3D" id="3.40.50.300">
    <property type="entry name" value="P-loop containing nucleotide triphosphate hydrolases"/>
    <property type="match status" value="1"/>
</dbReference>
<reference evidence="3" key="1">
    <citation type="submission" date="2020-11" db="EMBL/GenBank/DDBJ databases">
        <authorList>
            <person name="Tran Van P."/>
        </authorList>
    </citation>
    <scope>NUCLEOTIDE SEQUENCE</scope>
</reference>
<dbReference type="GO" id="GO:0003924">
    <property type="term" value="F:GTPase activity"/>
    <property type="evidence" value="ECO:0007669"/>
    <property type="project" value="InterPro"/>
</dbReference>
<dbReference type="OrthoDB" id="6020506at2759"/>
<gene>
    <name evidence="3" type="ORF">CTOB1V02_LOCUS4332</name>
</gene>
<dbReference type="GO" id="GO:0035006">
    <property type="term" value="P:melanization defense response"/>
    <property type="evidence" value="ECO:0007669"/>
    <property type="project" value="UniProtKB-ARBA"/>
</dbReference>
<dbReference type="GO" id="GO:0005525">
    <property type="term" value="F:GTP binding"/>
    <property type="evidence" value="ECO:0007669"/>
    <property type="project" value="UniProtKB-KW"/>
</dbReference>
<dbReference type="InterPro" id="IPR001806">
    <property type="entry name" value="Small_GTPase"/>
</dbReference>
<dbReference type="Pfam" id="PF00071">
    <property type="entry name" value="Ras"/>
    <property type="match status" value="1"/>
</dbReference>
<dbReference type="PROSITE" id="PS51420">
    <property type="entry name" value="RHO"/>
    <property type="match status" value="1"/>
</dbReference>
<accession>A0A7R8ZJ25</accession>
<dbReference type="PANTHER" id="PTHR24072">
    <property type="entry name" value="RHO FAMILY GTPASE"/>
    <property type="match status" value="1"/>
</dbReference>
<name>A0A7R8ZJ25_9CRUS</name>
<organism evidence="3">
    <name type="scientific">Cyprideis torosa</name>
    <dbReference type="NCBI Taxonomy" id="163714"/>
    <lineage>
        <taxon>Eukaryota</taxon>
        <taxon>Metazoa</taxon>
        <taxon>Ecdysozoa</taxon>
        <taxon>Arthropoda</taxon>
        <taxon>Crustacea</taxon>
        <taxon>Oligostraca</taxon>
        <taxon>Ostracoda</taxon>
        <taxon>Podocopa</taxon>
        <taxon>Podocopida</taxon>
        <taxon>Cytherocopina</taxon>
        <taxon>Cytheroidea</taxon>
        <taxon>Cytherideidae</taxon>
        <taxon>Cyprideis</taxon>
    </lineage>
</organism>
<dbReference type="GO" id="GO:0003006">
    <property type="term" value="P:developmental process involved in reproduction"/>
    <property type="evidence" value="ECO:0007669"/>
    <property type="project" value="UniProtKB-ARBA"/>
</dbReference>
<dbReference type="GO" id="GO:0007264">
    <property type="term" value="P:small GTPase-mediated signal transduction"/>
    <property type="evidence" value="ECO:0007669"/>
    <property type="project" value="InterPro"/>
</dbReference>
<sequence length="160" mass="18752">MCLFIATTKKKRKTASVQFQKICTCAEMTISTCRLTDLDPCPPQSELELRHQPTVLERSWQIVDGLNVSLRLWDTFGDHDKDRRFAYGRSDIVLLCFSIANMTSLRNCETVWYPEIRRFCPTTPIVLVGCQNDLRSLVKDENYIRLCEERWPMVRWVTDL</sequence>
<dbReference type="AlphaFoldDB" id="A0A7R8ZJ25"/>
<keyword evidence="2" id="KW-0342">GTP-binding</keyword>
<evidence type="ECO:0000256" key="2">
    <source>
        <dbReference type="ARBA" id="ARBA00023134"/>
    </source>
</evidence>
<dbReference type="GO" id="GO:0035099">
    <property type="term" value="P:hemocyte migration"/>
    <property type="evidence" value="ECO:0007669"/>
    <property type="project" value="UniProtKB-ARBA"/>
</dbReference>
<evidence type="ECO:0000313" key="3">
    <source>
        <dbReference type="EMBL" id="CAD7226414.1"/>
    </source>
</evidence>
<dbReference type="GO" id="GO:0001667">
    <property type="term" value="P:ameboidal-type cell migration"/>
    <property type="evidence" value="ECO:0007669"/>
    <property type="project" value="UniProtKB-ARBA"/>
</dbReference>
<keyword evidence="1" id="KW-0547">Nucleotide-binding</keyword>
<dbReference type="GO" id="GO:0022412">
    <property type="term" value="P:cellular process involved in reproduction in multicellular organism"/>
    <property type="evidence" value="ECO:0007669"/>
    <property type="project" value="UniProtKB-ARBA"/>
</dbReference>
<dbReference type="InterPro" id="IPR003578">
    <property type="entry name" value="Small_GTPase_Rho"/>
</dbReference>
<dbReference type="SUPFAM" id="SSF52540">
    <property type="entry name" value="P-loop containing nucleoside triphosphate hydrolases"/>
    <property type="match status" value="1"/>
</dbReference>
<dbReference type="EMBL" id="OB660824">
    <property type="protein sequence ID" value="CAD7226414.1"/>
    <property type="molecule type" value="Genomic_DNA"/>
</dbReference>
<protein>
    <submittedName>
        <fullName evidence="3">Uncharacterized protein</fullName>
    </submittedName>
</protein>
<feature type="non-terminal residue" evidence="3">
    <location>
        <position position="1"/>
    </location>
</feature>
<evidence type="ECO:0000256" key="1">
    <source>
        <dbReference type="ARBA" id="ARBA00022741"/>
    </source>
</evidence>
<dbReference type="SMART" id="SM00174">
    <property type="entry name" value="RHO"/>
    <property type="match status" value="1"/>
</dbReference>
<proteinExistence type="predicted"/>